<organism evidence="1 2">
    <name type="scientific">Clarias magur</name>
    <name type="common">Asian catfish</name>
    <name type="synonym">Macropteronotus magur</name>
    <dbReference type="NCBI Taxonomy" id="1594786"/>
    <lineage>
        <taxon>Eukaryota</taxon>
        <taxon>Metazoa</taxon>
        <taxon>Chordata</taxon>
        <taxon>Craniata</taxon>
        <taxon>Vertebrata</taxon>
        <taxon>Euteleostomi</taxon>
        <taxon>Actinopterygii</taxon>
        <taxon>Neopterygii</taxon>
        <taxon>Teleostei</taxon>
        <taxon>Ostariophysi</taxon>
        <taxon>Siluriformes</taxon>
        <taxon>Clariidae</taxon>
        <taxon>Clarias</taxon>
    </lineage>
</organism>
<comment type="caution">
    <text evidence="1">The sequence shown here is derived from an EMBL/GenBank/DDBJ whole genome shotgun (WGS) entry which is preliminary data.</text>
</comment>
<evidence type="ECO:0000313" key="2">
    <source>
        <dbReference type="Proteomes" id="UP000727407"/>
    </source>
</evidence>
<accession>A0A8J4XA85</accession>
<reference evidence="1" key="1">
    <citation type="submission" date="2020-07" db="EMBL/GenBank/DDBJ databases">
        <title>Clarias magur genome sequencing, assembly and annotation.</title>
        <authorList>
            <person name="Kushwaha B."/>
            <person name="Kumar R."/>
            <person name="Das P."/>
            <person name="Joshi C.G."/>
            <person name="Kumar D."/>
            <person name="Nagpure N.S."/>
            <person name="Pandey M."/>
            <person name="Agarwal S."/>
            <person name="Srivastava S."/>
            <person name="Singh M."/>
            <person name="Sahoo L."/>
            <person name="Jayasankar P."/>
            <person name="Meher P.K."/>
            <person name="Koringa P.G."/>
            <person name="Iquebal M.A."/>
            <person name="Das S.P."/>
            <person name="Bit A."/>
            <person name="Patnaik S."/>
            <person name="Patel N."/>
            <person name="Shah T.M."/>
            <person name="Hinsu A."/>
            <person name="Jena J.K."/>
        </authorList>
    </citation>
    <scope>NUCLEOTIDE SEQUENCE</scope>
    <source>
        <strain evidence="1">CIFAMagur01</strain>
        <tissue evidence="1">Testis</tissue>
    </source>
</reference>
<dbReference type="EMBL" id="QNUK01000174">
    <property type="protein sequence ID" value="KAF5899178.1"/>
    <property type="molecule type" value="Genomic_DNA"/>
</dbReference>
<proteinExistence type="predicted"/>
<name>A0A8J4XA85_CLAMG</name>
<keyword evidence="2" id="KW-1185">Reference proteome</keyword>
<sequence>MRGASKRSQRFLSICTCQFLEIFRFISPREWSCDKADKVNHCHVGRTPPGLHCIVKTLEDNAEDVLPVHE</sequence>
<dbReference type="AlphaFoldDB" id="A0A8J4XA85"/>
<gene>
    <name evidence="1" type="ORF">DAT39_011101</name>
</gene>
<protein>
    <submittedName>
        <fullName evidence="1">Uncharacterized protein</fullName>
    </submittedName>
</protein>
<evidence type="ECO:0000313" key="1">
    <source>
        <dbReference type="EMBL" id="KAF5899178.1"/>
    </source>
</evidence>
<dbReference type="Proteomes" id="UP000727407">
    <property type="component" value="Unassembled WGS sequence"/>
</dbReference>